<evidence type="ECO:0000313" key="2">
    <source>
        <dbReference type="EMBL" id="GBG87136.1"/>
    </source>
</evidence>
<dbReference type="Gramene" id="GBG87136">
    <property type="protein sequence ID" value="GBG87136"/>
    <property type="gene ID" value="CBR_g44593"/>
</dbReference>
<sequence length="831" mass="93639">MIGMHLHDGTYMVGIEDPVTGRGELLRLLGTGGDPPKGKLATWSPSFEDSARKGAFARMEGMRERVEIMIEEAFNKKEWIKMGLPQKKRKQEDEVLGVMVAEKESEVELGANLPKQKEVRMDVPEVALEIPDLLQLIKALRYQKGYCLNGKLVSIQLRVVEATRAIPTVHFLRERSRKEVFESISRLDDDPRMTTEELIEARCRQVLKNEEVMEDIVHRVLDSRMRDKASGIRLWAEAVTAGSDLRAAAVAEFPASLLITAAAEFAPAAVPEGFSITLKEATKVDTVRGARLVSIAALEPRGRGRGGTVGGGNARGSAAIATWSAEDPRRLTSIEHFGEKRGMRRTRGKARRDDPLGTTRDRTRALEGNGWGTATVRRAAIELDDGQRDEPRGKHRKRGSVLAEAIGIFGATFFWRQDLQHGKGGIRGEAHDEDRTGAGAERYMRFHSEKTLELLPGAEHTHVLTLDSHITSNCRLRAIIKAGLNHIPLRAFDVDEALFELNGLLDRLIMALYDIASMGEHQRRRLRQIVLDRAKCKMDGYICRHRFITAEPIDQKSTRREIDFLTERFLVSPTDKSANTPSFVCTNFIRTLALRRLLGPDFVMQQEDPQQIISTIKASLTHLPVLPIAHDVLPYLMSVYKAHKQSFRWITNTANTVMSPMADLCACLLRFLTPSVQSFCAEKSRTLEVEYGVKPNLWWPITSVGEFAANLPQSTYTVYTVDITRCFETIPTDGSQHSLMLAVKFFVHLALIYRRDRSPRDVIKVRITARGRMIPSWIEARLENSAEELFFSEDEVNDVSRSCLDHSLIQMLGGRYDYQPSRVNRELVHVD</sequence>
<organism evidence="2 3">
    <name type="scientific">Chara braunii</name>
    <name type="common">Braun's stonewort</name>
    <dbReference type="NCBI Taxonomy" id="69332"/>
    <lineage>
        <taxon>Eukaryota</taxon>
        <taxon>Viridiplantae</taxon>
        <taxon>Streptophyta</taxon>
        <taxon>Charophyceae</taxon>
        <taxon>Charales</taxon>
        <taxon>Characeae</taxon>
        <taxon>Chara</taxon>
    </lineage>
</organism>
<dbReference type="Proteomes" id="UP000265515">
    <property type="component" value="Unassembled WGS sequence"/>
</dbReference>
<gene>
    <name evidence="2" type="ORF">CBR_g44593</name>
</gene>
<accession>A0A388LXV0</accession>
<evidence type="ECO:0008006" key="4">
    <source>
        <dbReference type="Google" id="ProtNLM"/>
    </source>
</evidence>
<evidence type="ECO:0000313" key="3">
    <source>
        <dbReference type="Proteomes" id="UP000265515"/>
    </source>
</evidence>
<feature type="compositionally biased region" description="Basic and acidic residues" evidence="1">
    <location>
        <begin position="351"/>
        <end position="365"/>
    </location>
</feature>
<name>A0A388LXV0_CHABU</name>
<dbReference type="EMBL" id="BFEA01000597">
    <property type="protein sequence ID" value="GBG87136.1"/>
    <property type="molecule type" value="Genomic_DNA"/>
</dbReference>
<evidence type="ECO:0000256" key="1">
    <source>
        <dbReference type="SAM" id="MobiDB-lite"/>
    </source>
</evidence>
<proteinExistence type="predicted"/>
<dbReference type="AlphaFoldDB" id="A0A388LXV0"/>
<reference evidence="2 3" key="1">
    <citation type="journal article" date="2018" name="Cell">
        <title>The Chara Genome: Secondary Complexity and Implications for Plant Terrestrialization.</title>
        <authorList>
            <person name="Nishiyama T."/>
            <person name="Sakayama H."/>
            <person name="Vries J.D."/>
            <person name="Buschmann H."/>
            <person name="Saint-Marcoux D."/>
            <person name="Ullrich K.K."/>
            <person name="Haas F.B."/>
            <person name="Vanderstraeten L."/>
            <person name="Becker D."/>
            <person name="Lang D."/>
            <person name="Vosolsobe S."/>
            <person name="Rombauts S."/>
            <person name="Wilhelmsson P.K.I."/>
            <person name="Janitza P."/>
            <person name="Kern R."/>
            <person name="Heyl A."/>
            <person name="Rumpler F."/>
            <person name="Villalobos L.I.A.C."/>
            <person name="Clay J.M."/>
            <person name="Skokan R."/>
            <person name="Toyoda A."/>
            <person name="Suzuki Y."/>
            <person name="Kagoshima H."/>
            <person name="Schijlen E."/>
            <person name="Tajeshwar N."/>
            <person name="Catarino B."/>
            <person name="Hetherington A.J."/>
            <person name="Saltykova A."/>
            <person name="Bonnot C."/>
            <person name="Breuninger H."/>
            <person name="Symeonidi A."/>
            <person name="Radhakrishnan G.V."/>
            <person name="Van Nieuwerburgh F."/>
            <person name="Deforce D."/>
            <person name="Chang C."/>
            <person name="Karol K.G."/>
            <person name="Hedrich R."/>
            <person name="Ulvskov P."/>
            <person name="Glockner G."/>
            <person name="Delwiche C.F."/>
            <person name="Petrasek J."/>
            <person name="Van de Peer Y."/>
            <person name="Friml J."/>
            <person name="Beilby M."/>
            <person name="Dolan L."/>
            <person name="Kohara Y."/>
            <person name="Sugano S."/>
            <person name="Fujiyama A."/>
            <person name="Delaux P.-M."/>
            <person name="Quint M."/>
            <person name="TheiBen G."/>
            <person name="Hagemann M."/>
            <person name="Harholt J."/>
            <person name="Dunand C."/>
            <person name="Zachgo S."/>
            <person name="Langdale J."/>
            <person name="Maumus F."/>
            <person name="Straeten D.V.D."/>
            <person name="Gould S.B."/>
            <person name="Rensing S.A."/>
        </authorList>
    </citation>
    <scope>NUCLEOTIDE SEQUENCE [LARGE SCALE GENOMIC DNA]</scope>
    <source>
        <strain evidence="2 3">S276</strain>
    </source>
</reference>
<protein>
    <recommendedName>
        <fullName evidence="4">Reverse transcriptase domain-containing protein</fullName>
    </recommendedName>
</protein>
<comment type="caution">
    <text evidence="2">The sequence shown here is derived from an EMBL/GenBank/DDBJ whole genome shotgun (WGS) entry which is preliminary data.</text>
</comment>
<feature type="region of interest" description="Disordered" evidence="1">
    <location>
        <begin position="341"/>
        <end position="365"/>
    </location>
</feature>
<keyword evidence="3" id="KW-1185">Reference proteome</keyword>